<dbReference type="PANTHER" id="PTHR11102">
    <property type="entry name" value="SEL-1-LIKE PROTEIN"/>
    <property type="match status" value="1"/>
</dbReference>
<keyword evidence="4" id="KW-0046">Antibiotic resistance</keyword>
<dbReference type="KEGG" id="ccv:CCV52592_1602"/>
<evidence type="ECO:0000256" key="2">
    <source>
        <dbReference type="ARBA" id="ARBA00012865"/>
    </source>
</evidence>
<dbReference type="InterPro" id="IPR011990">
    <property type="entry name" value="TPR-like_helical_dom_sf"/>
</dbReference>
<dbReference type="AlphaFoldDB" id="A7GXN7"/>
<comment type="catalytic activity">
    <reaction evidence="1">
        <text>a beta-lactam + H2O = a substituted beta-amino acid</text>
        <dbReference type="Rhea" id="RHEA:20401"/>
        <dbReference type="ChEBI" id="CHEBI:15377"/>
        <dbReference type="ChEBI" id="CHEBI:35627"/>
        <dbReference type="ChEBI" id="CHEBI:140347"/>
        <dbReference type="EC" id="3.5.2.6"/>
    </reaction>
</comment>
<feature type="chain" id="PRO_5002709667" description="beta-lactamase" evidence="5">
    <location>
        <begin position="21"/>
        <end position="175"/>
    </location>
</feature>
<dbReference type="GO" id="GO:0036503">
    <property type="term" value="P:ERAD pathway"/>
    <property type="evidence" value="ECO:0007669"/>
    <property type="project" value="TreeGrafter"/>
</dbReference>
<evidence type="ECO:0000313" key="6">
    <source>
        <dbReference type="EMBL" id="EAU00661.1"/>
    </source>
</evidence>
<evidence type="ECO:0000256" key="3">
    <source>
        <dbReference type="ARBA" id="ARBA00023157"/>
    </source>
</evidence>
<keyword evidence="5" id="KW-0732">Signal</keyword>
<evidence type="ECO:0000256" key="1">
    <source>
        <dbReference type="ARBA" id="ARBA00001526"/>
    </source>
</evidence>
<dbReference type="EC" id="3.5.2.6" evidence="2"/>
<dbReference type="GO" id="GO:0046677">
    <property type="term" value="P:response to antibiotic"/>
    <property type="evidence" value="ECO:0007669"/>
    <property type="project" value="UniProtKB-KW"/>
</dbReference>
<sequence length="175" mass="19327">MSLLFRAFLLAVLCFGAVSAAQTENKNDMNASEMIRLADAGDKKAQEMLAEAYLAGHHGLSVDYAKAYKYSSLAYAQKSSVAARNLGILYLYGWGVKQDYAEAMKLFSLASSNGDKKAPRYIGIIYEQGLGVKKDYALAVRYFSLGDERDDITSQYHLGKLYESGLGVKRDYKEG</sequence>
<accession>A7GXN7</accession>
<dbReference type="SMART" id="SM00671">
    <property type="entry name" value="SEL1"/>
    <property type="match status" value="3"/>
</dbReference>
<evidence type="ECO:0000313" key="7">
    <source>
        <dbReference type="Proteomes" id="UP000006380"/>
    </source>
</evidence>
<dbReference type="OrthoDB" id="9772133at2"/>
<dbReference type="STRING" id="360105.CCV52592_1602"/>
<name>A7GXN7_CAMC5</name>
<dbReference type="EMBL" id="CP000767">
    <property type="protein sequence ID" value="EAU00661.1"/>
    <property type="molecule type" value="Genomic_DNA"/>
</dbReference>
<dbReference type="GO" id="GO:0008800">
    <property type="term" value="F:beta-lactamase activity"/>
    <property type="evidence" value="ECO:0007669"/>
    <property type="project" value="UniProtKB-EC"/>
</dbReference>
<dbReference type="HOGENOM" id="CLU_000288_36_12_7"/>
<dbReference type="Proteomes" id="UP000006380">
    <property type="component" value="Chromosome"/>
</dbReference>
<dbReference type="Pfam" id="PF08238">
    <property type="entry name" value="Sel1"/>
    <property type="match status" value="4"/>
</dbReference>
<dbReference type="InterPro" id="IPR050767">
    <property type="entry name" value="Sel1_AlgK"/>
</dbReference>
<dbReference type="RefSeq" id="WP_011992111.1">
    <property type="nucleotide sequence ID" value="NC_009715.2"/>
</dbReference>
<organism evidence="6 7">
    <name type="scientific">Campylobacter curvus (strain 525.92)</name>
    <dbReference type="NCBI Taxonomy" id="360105"/>
    <lineage>
        <taxon>Bacteria</taxon>
        <taxon>Pseudomonadati</taxon>
        <taxon>Campylobacterota</taxon>
        <taxon>Epsilonproteobacteria</taxon>
        <taxon>Campylobacterales</taxon>
        <taxon>Campylobacteraceae</taxon>
        <taxon>Campylobacter</taxon>
    </lineage>
</organism>
<gene>
    <name evidence="6" type="ORF">CCV52592_1602</name>
</gene>
<protein>
    <recommendedName>
        <fullName evidence="2">beta-lactamase</fullName>
        <ecNumber evidence="2">3.5.2.6</ecNumber>
    </recommendedName>
</protein>
<dbReference type="InterPro" id="IPR006597">
    <property type="entry name" value="Sel1-like"/>
</dbReference>
<keyword evidence="7" id="KW-1185">Reference proteome</keyword>
<feature type="signal peptide" evidence="5">
    <location>
        <begin position="1"/>
        <end position="20"/>
    </location>
</feature>
<dbReference type="PANTHER" id="PTHR11102:SF147">
    <property type="entry name" value="SEL1L ADAPTOR SUBUNIT OF ERAD E3 UBIQUITIN LIGASE"/>
    <property type="match status" value="1"/>
</dbReference>
<proteinExistence type="predicted"/>
<evidence type="ECO:0000256" key="5">
    <source>
        <dbReference type="SAM" id="SignalP"/>
    </source>
</evidence>
<dbReference type="Gene3D" id="1.25.40.10">
    <property type="entry name" value="Tetratricopeptide repeat domain"/>
    <property type="match status" value="1"/>
</dbReference>
<evidence type="ECO:0000256" key="4">
    <source>
        <dbReference type="ARBA" id="ARBA00023251"/>
    </source>
</evidence>
<keyword evidence="3" id="KW-1015">Disulfide bond</keyword>
<dbReference type="SUPFAM" id="SSF81901">
    <property type="entry name" value="HCP-like"/>
    <property type="match status" value="1"/>
</dbReference>
<reference evidence="6" key="1">
    <citation type="submission" date="2016-07" db="EMBL/GenBank/DDBJ databases">
        <title>Comparative genomics of the Campylobacter concisus group.</title>
        <authorList>
            <person name="Miller W.G."/>
            <person name="Yee E."/>
            <person name="Chapman M.H."/>
            <person name="Huynh S."/>
            <person name="Bono J.L."/>
            <person name="On S.L.W."/>
            <person name="StLeger J."/>
            <person name="Foster G."/>
            <person name="Parker C.T."/>
        </authorList>
    </citation>
    <scope>NUCLEOTIDE SEQUENCE</scope>
    <source>
        <strain evidence="6">525.92</strain>
    </source>
</reference>